<dbReference type="InterPro" id="IPR036188">
    <property type="entry name" value="FAD/NAD-bd_sf"/>
</dbReference>
<comment type="caution">
    <text evidence="3">The sequence shown here is derived from an EMBL/GenBank/DDBJ whole genome shotgun (WGS) entry which is preliminary data.</text>
</comment>
<dbReference type="RefSeq" id="WP_179648311.1">
    <property type="nucleotide sequence ID" value="NZ_JACBZM010000001.1"/>
</dbReference>
<evidence type="ECO:0000313" key="4">
    <source>
        <dbReference type="Proteomes" id="UP000562045"/>
    </source>
</evidence>
<dbReference type="GO" id="GO:0071949">
    <property type="term" value="F:FAD binding"/>
    <property type="evidence" value="ECO:0007669"/>
    <property type="project" value="InterPro"/>
</dbReference>
<dbReference type="AlphaFoldDB" id="A0A7Z0CN23"/>
<sequence length="520" mass="56775">MTAAAGVRHGGGPSEEPDVVVVGAGPTGVTAAILLGQAGVRTLVLDRWPDVFPQPRAAHFDDEVYRILARLGVAEQVNRITIAGAGLRLLSPRHVALAQFDRTVPCTSNGYPQANMFDQPELETVLRARMRELPLVGFRGDVEVRAVRPNGQNRPEVEYVDLGTQEVHRVRPRFVLGCDGANSTVRAAIGSTMQDLGLGDQRWLVVDIVTPRDLGHWGGVHQVCDSNRAATYTRMGETRHRWEFALRDDESAADYQDLDALAPLLAPWDTDTTDFELVRLAEYTFRARLADRWHRDGVFILGDAAHLTPPFIGQGMGAGIRDAANLAWKVAAVVDGILPVEVLDSYEAERAPHARAMIRLASLVGRAMTAGGPLGDRLRGIVVPLLVHLPGVRGRVLDSTTPALSRSSLVDRRRPGRGLAGTLCPNPVVAAGERLDAAAGDRWVVVSRAIPDDRDDELLRCHDTVVIDARETPELDRWLGRHQAALVRPDRTVMTVGTVDAVVRRAPFNRSRTTLQAQRS</sequence>
<dbReference type="PRINTS" id="PR00420">
    <property type="entry name" value="RNGMNOXGNASE"/>
</dbReference>
<dbReference type="GO" id="GO:0008688">
    <property type="term" value="F:3-(3-hydroxyphenyl)propionate hydroxylase activity"/>
    <property type="evidence" value="ECO:0007669"/>
    <property type="project" value="UniProtKB-EC"/>
</dbReference>
<keyword evidence="1 3" id="KW-0560">Oxidoreductase</keyword>
<gene>
    <name evidence="3" type="ORF">BJ993_001540</name>
</gene>
<dbReference type="PANTHER" id="PTHR43476">
    <property type="entry name" value="3-(3-HYDROXY-PHENYL)PROPIONATE/3-HYDROXYCINNAMIC ACID HYDROXYLASE"/>
    <property type="match status" value="1"/>
</dbReference>
<dbReference type="NCBIfam" id="NF004829">
    <property type="entry name" value="PRK06183.1-3"/>
    <property type="match status" value="1"/>
</dbReference>
<evidence type="ECO:0000259" key="2">
    <source>
        <dbReference type="Pfam" id="PF01494"/>
    </source>
</evidence>
<evidence type="ECO:0000256" key="1">
    <source>
        <dbReference type="ARBA" id="ARBA00023002"/>
    </source>
</evidence>
<dbReference type="Pfam" id="PF01494">
    <property type="entry name" value="FAD_binding_3"/>
    <property type="match status" value="1"/>
</dbReference>
<evidence type="ECO:0000313" key="3">
    <source>
        <dbReference type="EMBL" id="NYI44460.1"/>
    </source>
</evidence>
<protein>
    <submittedName>
        <fullName evidence="3">3-(3-hydroxy-phenyl)propionate hydroxylase</fullName>
        <ecNumber evidence="3">1.14.13.127</ecNumber>
    </submittedName>
</protein>
<proteinExistence type="predicted"/>
<feature type="domain" description="FAD-binding" evidence="2">
    <location>
        <begin position="18"/>
        <end position="360"/>
    </location>
</feature>
<dbReference type="EC" id="1.14.13.127" evidence="3"/>
<reference evidence="3 4" key="1">
    <citation type="submission" date="2020-07" db="EMBL/GenBank/DDBJ databases">
        <title>Sequencing the genomes of 1000 actinobacteria strains.</title>
        <authorList>
            <person name="Klenk H.-P."/>
        </authorList>
    </citation>
    <scope>NUCLEOTIDE SEQUENCE [LARGE SCALE GENOMIC DNA]</scope>
    <source>
        <strain evidence="3 4">DSM 15131</strain>
    </source>
</reference>
<dbReference type="InterPro" id="IPR002938">
    <property type="entry name" value="FAD-bd"/>
</dbReference>
<dbReference type="Gene3D" id="3.30.9.10">
    <property type="entry name" value="D-Amino Acid Oxidase, subunit A, domain 2"/>
    <property type="match status" value="1"/>
</dbReference>
<organism evidence="3 4">
    <name type="scientific">Nocardioides aromaticivorans</name>
    <dbReference type="NCBI Taxonomy" id="200618"/>
    <lineage>
        <taxon>Bacteria</taxon>
        <taxon>Bacillati</taxon>
        <taxon>Actinomycetota</taxon>
        <taxon>Actinomycetes</taxon>
        <taxon>Propionibacteriales</taxon>
        <taxon>Nocardioidaceae</taxon>
        <taxon>Nocardioides</taxon>
    </lineage>
</organism>
<dbReference type="SUPFAM" id="SSF51905">
    <property type="entry name" value="FAD/NAD(P)-binding domain"/>
    <property type="match status" value="1"/>
</dbReference>
<name>A0A7Z0CN23_9ACTN</name>
<dbReference type="Proteomes" id="UP000562045">
    <property type="component" value="Unassembled WGS sequence"/>
</dbReference>
<accession>A0A7Z0CN23</accession>
<dbReference type="EMBL" id="JACBZM010000001">
    <property type="protein sequence ID" value="NYI44460.1"/>
    <property type="molecule type" value="Genomic_DNA"/>
</dbReference>
<dbReference type="PANTHER" id="PTHR43476:SF3">
    <property type="entry name" value="FAD-BINDING MONOOXYGENASE"/>
    <property type="match status" value="1"/>
</dbReference>
<dbReference type="Gene3D" id="3.50.50.60">
    <property type="entry name" value="FAD/NAD(P)-binding domain"/>
    <property type="match status" value="1"/>
</dbReference>
<dbReference type="InterPro" id="IPR050631">
    <property type="entry name" value="PheA/TfdB_FAD_monoxygenase"/>
</dbReference>
<dbReference type="GO" id="GO:0019622">
    <property type="term" value="P:3-(3-hydroxy)phenylpropionate catabolic process"/>
    <property type="evidence" value="ECO:0007669"/>
    <property type="project" value="TreeGrafter"/>
</dbReference>